<feature type="coiled-coil region" evidence="1">
    <location>
        <begin position="929"/>
        <end position="956"/>
    </location>
</feature>
<name>A0A6C0ARK5_9ZZZZ</name>
<evidence type="ECO:0008006" key="3">
    <source>
        <dbReference type="Google" id="ProtNLM"/>
    </source>
</evidence>
<reference evidence="2" key="1">
    <citation type="journal article" date="2020" name="Nature">
        <title>Giant virus diversity and host interactions through global metagenomics.</title>
        <authorList>
            <person name="Schulz F."/>
            <person name="Roux S."/>
            <person name="Paez-Espino D."/>
            <person name="Jungbluth S."/>
            <person name="Walsh D.A."/>
            <person name="Denef V.J."/>
            <person name="McMahon K.D."/>
            <person name="Konstantinidis K.T."/>
            <person name="Eloe-Fadrosh E.A."/>
            <person name="Kyrpides N.C."/>
            <person name="Woyke T."/>
        </authorList>
    </citation>
    <scope>NUCLEOTIDE SEQUENCE</scope>
    <source>
        <strain evidence="2">GVMAG-S-1101165-79</strain>
    </source>
</reference>
<dbReference type="Gene3D" id="3.50.4.10">
    <property type="entry name" value="Hepatocyte Growth Factor"/>
    <property type="match status" value="1"/>
</dbReference>
<dbReference type="AlphaFoldDB" id="A0A6C0ARK5"/>
<dbReference type="Gene3D" id="2.90.10.10">
    <property type="entry name" value="Bulb-type lectin domain"/>
    <property type="match status" value="3"/>
</dbReference>
<proteinExistence type="predicted"/>
<evidence type="ECO:0000256" key="1">
    <source>
        <dbReference type="SAM" id="Coils"/>
    </source>
</evidence>
<dbReference type="EMBL" id="MN740762">
    <property type="protein sequence ID" value="QHS82040.1"/>
    <property type="molecule type" value="Genomic_DNA"/>
</dbReference>
<accession>A0A6C0ARK5</accession>
<dbReference type="InterPro" id="IPR036426">
    <property type="entry name" value="Bulb-type_lectin_dom_sf"/>
</dbReference>
<evidence type="ECO:0000313" key="2">
    <source>
        <dbReference type="EMBL" id="QHS82040.1"/>
    </source>
</evidence>
<keyword evidence="1" id="KW-0175">Coiled coil</keyword>
<protein>
    <recommendedName>
        <fullName evidence="3">Apple domain-containing protein</fullName>
    </recommendedName>
</protein>
<dbReference type="SUPFAM" id="SSF51110">
    <property type="entry name" value="alpha-D-mannose-specific plant lectins"/>
    <property type="match status" value="2"/>
</dbReference>
<organism evidence="2">
    <name type="scientific">viral metagenome</name>
    <dbReference type="NCBI Taxonomy" id="1070528"/>
    <lineage>
        <taxon>unclassified sequences</taxon>
        <taxon>metagenomes</taxon>
        <taxon>organismal metagenomes</taxon>
    </lineage>
</organism>
<sequence length="1035" mass="114422">MTSVENLFSNFNDLSKPKTILDTPSDYKKNTETDILKISLHQGSKFKKYQNKIIKKTKPLNNLENPYDTTNLKEGFQGLPNLPKLDLTKNGLTNQSINIIDESDYSGQQGNIDQLRQEYNTTLREYQNLTGKLQGATANFFDRVSPRNPYLNKTVVFTTGHVCYVTNQGVVKYIGTMEIWRSSNIPQQVQINLGIPWQDSYSTPGTSIPTTPPLLSGTFVQLGQSFGNEGENVFVNQVLTNPQDKYIGCYNDKPEATNILFVPIMNNTNNVSGFGSWCSSIYLNDNRWGAWAGFDRNPNTIWHSEVGSNHNYNGTTGAYIGIWGVPTVMRNGTTQTIMGEYLQITVPNYSSGGAGITLTQYDLQGRQDCCGSPNGRSPNSWYILGWNGTWTEIDRRENQGLDRELRTYNISNPMPWRSYLIIITNCGHPQNRDGQRYCVQISQWNLYTSSNSSFTDADRAMIWNPGAIGYTDFDTCKKYAAENGFTYFGQQDAQSDGRAACLVSNDLARSQRYGEAFNYNTSPLWHSNTTGQNGASAILTTTGSLSVINSSGTSVYSSPLNNSNPPPSDYIGCYVDNSQRTLNPFDGGQRFNIDSCRQMAIDRNFSFFGLQNSTSGNNAQCGLSNDLSQATRLGRATNCTRLANGTWSGGGWSNAIYNTRVPESNFFLILQDDGNMCIYRGTGPNDNQGHIWCSGTNGRQQQPNPNYAASKGIYGRNWISSTSTLAAGQFIGSNNGDTFLIMQTDGNLVLYTSTKRSACNANRNGKMQGGGWVNAIYENTPSGTTVDGGKIGYINENSELREYVSNNVKLGNSYTTVKDFDSAGHDLPGAAYGGASIDQCKSTCNGTPNCYGFAFDNRHNNCFPKGSTMYPYGGVLRNLPGVDTYVREKKPINKPFGISDIVKNIDTVLFRNYIKGTGEDKYHGLSKSTEAEQQKVRELQGKLDTLSSRIAQLSNKFSSHSNSAQTQSKTNTSGLGDYLSDLKSTNEKIQVSNTSMTRILNDSDIVVLQKNYSYLFWTILATGTVLVTMNIAKKQ</sequence>